<comment type="caution">
    <text evidence="1">The sequence shown here is derived from an EMBL/GenBank/DDBJ whole genome shotgun (WGS) entry which is preliminary data.</text>
</comment>
<protein>
    <submittedName>
        <fullName evidence="1">Uncharacterized protein</fullName>
    </submittedName>
</protein>
<dbReference type="EMBL" id="VIUW01000004">
    <property type="protein sequence ID" value="TWD13815.1"/>
    <property type="molecule type" value="Genomic_DNA"/>
</dbReference>
<sequence>MGMTLVQGATVEDLAAVGLRATGVLSSAEQASVSPDPQMVVARQIDGWLVLVEPGTLVAAEDETLSSALHRRVVAALFGSTSDTYSFAVCEVDRTRRHLVDSMGERVVDEGASLPQENRVETLAEDTMIDLLGEVAGVNVWPAFAAPDWEVLAGGGPTTAM</sequence>
<reference evidence="1 2" key="1">
    <citation type="submission" date="2019-06" db="EMBL/GenBank/DDBJ databases">
        <title>Sequencing the genomes of 1000 actinobacteria strains.</title>
        <authorList>
            <person name="Klenk H.-P."/>
        </authorList>
    </citation>
    <scope>NUCLEOTIDE SEQUENCE [LARGE SCALE GENOMIC DNA]</scope>
    <source>
        <strain evidence="1 2">DSM 18935</strain>
    </source>
</reference>
<organism evidence="1 2">
    <name type="scientific">Marihabitans asiaticum</name>
    <dbReference type="NCBI Taxonomy" id="415218"/>
    <lineage>
        <taxon>Bacteria</taxon>
        <taxon>Bacillati</taxon>
        <taxon>Actinomycetota</taxon>
        <taxon>Actinomycetes</taxon>
        <taxon>Micrococcales</taxon>
        <taxon>Intrasporangiaceae</taxon>
        <taxon>Marihabitans</taxon>
    </lineage>
</organism>
<keyword evidence="2" id="KW-1185">Reference proteome</keyword>
<evidence type="ECO:0000313" key="1">
    <source>
        <dbReference type="EMBL" id="TWD13815.1"/>
    </source>
</evidence>
<evidence type="ECO:0000313" key="2">
    <source>
        <dbReference type="Proteomes" id="UP000315628"/>
    </source>
</evidence>
<dbReference type="AlphaFoldDB" id="A0A560W8G6"/>
<name>A0A560W8G6_9MICO</name>
<proteinExistence type="predicted"/>
<dbReference type="Proteomes" id="UP000315628">
    <property type="component" value="Unassembled WGS sequence"/>
</dbReference>
<gene>
    <name evidence="1" type="ORF">FB557_2455</name>
</gene>
<accession>A0A560W8G6</accession>